<dbReference type="STRING" id="7238.B4HU81"/>
<organism evidence="4">
    <name type="scientific">Drosophila sechellia</name>
    <name type="common">Fruit fly</name>
    <dbReference type="NCBI Taxonomy" id="7238"/>
    <lineage>
        <taxon>Eukaryota</taxon>
        <taxon>Metazoa</taxon>
        <taxon>Ecdysozoa</taxon>
        <taxon>Arthropoda</taxon>
        <taxon>Hexapoda</taxon>
        <taxon>Insecta</taxon>
        <taxon>Pterygota</taxon>
        <taxon>Neoptera</taxon>
        <taxon>Endopterygota</taxon>
        <taxon>Diptera</taxon>
        <taxon>Brachycera</taxon>
        <taxon>Muscomorpha</taxon>
        <taxon>Ephydroidea</taxon>
        <taxon>Drosophilidae</taxon>
        <taxon>Drosophila</taxon>
        <taxon>Sophophora</taxon>
    </lineage>
</organism>
<evidence type="ECO:0000256" key="1">
    <source>
        <dbReference type="SAM" id="MobiDB-lite"/>
    </source>
</evidence>
<sequence>MEIRRTSRPYLWYTPVLMLLGLWLGTVLAKGASNQSATAANSQAWQRYHSQGLNASPAPPDELEILDAPRHA</sequence>
<name>B4HU81_DROSE</name>
<evidence type="ECO:0000313" key="4">
    <source>
        <dbReference type="Proteomes" id="UP000001292"/>
    </source>
</evidence>
<evidence type="ECO:0000256" key="2">
    <source>
        <dbReference type="SAM" id="SignalP"/>
    </source>
</evidence>
<accession>B4HU81</accession>
<feature type="signal peptide" evidence="2">
    <location>
        <begin position="1"/>
        <end position="29"/>
    </location>
</feature>
<dbReference type="HOGENOM" id="CLU_2724911_0_0_1"/>
<reference evidence="3 4" key="1">
    <citation type="journal article" date="2007" name="Nature">
        <title>Evolution of genes and genomes on the Drosophila phylogeny.</title>
        <authorList>
            <consortium name="Drosophila 12 Genomes Consortium"/>
            <person name="Clark A.G."/>
            <person name="Eisen M.B."/>
            <person name="Smith D.R."/>
            <person name="Bergman C.M."/>
            <person name="Oliver B."/>
            <person name="Markow T.A."/>
            <person name="Kaufman T.C."/>
            <person name="Kellis M."/>
            <person name="Gelbart W."/>
            <person name="Iyer V.N."/>
            <person name="Pollard D.A."/>
            <person name="Sackton T.B."/>
            <person name="Larracuente A.M."/>
            <person name="Singh N.D."/>
            <person name="Abad J.P."/>
            <person name="Abt D.N."/>
            <person name="Adryan B."/>
            <person name="Aguade M."/>
            <person name="Akashi H."/>
            <person name="Anderson W.W."/>
            <person name="Aquadro C.F."/>
            <person name="Ardell D.H."/>
            <person name="Arguello R."/>
            <person name="Artieri C.G."/>
            <person name="Barbash D.A."/>
            <person name="Barker D."/>
            <person name="Barsanti P."/>
            <person name="Batterham P."/>
            <person name="Batzoglou S."/>
            <person name="Begun D."/>
            <person name="Bhutkar A."/>
            <person name="Blanco E."/>
            <person name="Bosak S.A."/>
            <person name="Bradley R.K."/>
            <person name="Brand A.D."/>
            <person name="Brent M.R."/>
            <person name="Brooks A.N."/>
            <person name="Brown R.H."/>
            <person name="Butlin R.K."/>
            <person name="Caggese C."/>
            <person name="Calvi B.R."/>
            <person name="Bernardo de Carvalho A."/>
            <person name="Caspi A."/>
            <person name="Castrezana S."/>
            <person name="Celniker S.E."/>
            <person name="Chang J.L."/>
            <person name="Chapple C."/>
            <person name="Chatterji S."/>
            <person name="Chinwalla A."/>
            <person name="Civetta A."/>
            <person name="Clifton S.W."/>
            <person name="Comeron J.M."/>
            <person name="Costello J.C."/>
            <person name="Coyne J.A."/>
            <person name="Daub J."/>
            <person name="David R.G."/>
            <person name="Delcher A.L."/>
            <person name="Delehaunty K."/>
            <person name="Do C.B."/>
            <person name="Ebling H."/>
            <person name="Edwards K."/>
            <person name="Eickbush T."/>
            <person name="Evans J.D."/>
            <person name="Filipski A."/>
            <person name="Findeiss S."/>
            <person name="Freyhult E."/>
            <person name="Fulton L."/>
            <person name="Fulton R."/>
            <person name="Garcia A.C."/>
            <person name="Gardiner A."/>
            <person name="Garfield D.A."/>
            <person name="Garvin B.E."/>
            <person name="Gibson G."/>
            <person name="Gilbert D."/>
            <person name="Gnerre S."/>
            <person name="Godfrey J."/>
            <person name="Good R."/>
            <person name="Gotea V."/>
            <person name="Gravely B."/>
            <person name="Greenberg A.J."/>
            <person name="Griffiths-Jones S."/>
            <person name="Gross S."/>
            <person name="Guigo R."/>
            <person name="Gustafson E.A."/>
            <person name="Haerty W."/>
            <person name="Hahn M.W."/>
            <person name="Halligan D.L."/>
            <person name="Halpern A.L."/>
            <person name="Halter G.M."/>
            <person name="Han M.V."/>
            <person name="Heger A."/>
            <person name="Hillier L."/>
            <person name="Hinrichs A.S."/>
            <person name="Holmes I."/>
            <person name="Hoskins R.A."/>
            <person name="Hubisz M.J."/>
            <person name="Hultmark D."/>
            <person name="Huntley M.A."/>
            <person name="Jaffe D.B."/>
            <person name="Jagadeeshan S."/>
            <person name="Jeck W.R."/>
            <person name="Johnson J."/>
            <person name="Jones C.D."/>
            <person name="Jordan W.C."/>
            <person name="Karpen G.H."/>
            <person name="Kataoka E."/>
            <person name="Keightley P.D."/>
            <person name="Kheradpour P."/>
            <person name="Kirkness E.F."/>
            <person name="Koerich L.B."/>
            <person name="Kristiansen K."/>
            <person name="Kudrna D."/>
            <person name="Kulathinal R.J."/>
            <person name="Kumar S."/>
            <person name="Kwok R."/>
            <person name="Lander E."/>
            <person name="Langley C.H."/>
            <person name="Lapoint R."/>
            <person name="Lazzaro B.P."/>
            <person name="Lee S.J."/>
            <person name="Levesque L."/>
            <person name="Li R."/>
            <person name="Lin C.F."/>
            <person name="Lin M.F."/>
            <person name="Lindblad-Toh K."/>
            <person name="Llopart A."/>
            <person name="Long M."/>
            <person name="Low L."/>
            <person name="Lozovsky E."/>
            <person name="Lu J."/>
            <person name="Luo M."/>
            <person name="Machado C.A."/>
            <person name="Makalowski W."/>
            <person name="Marzo M."/>
            <person name="Matsuda M."/>
            <person name="Matzkin L."/>
            <person name="McAllister B."/>
            <person name="McBride C.S."/>
            <person name="McKernan B."/>
            <person name="McKernan K."/>
            <person name="Mendez-Lago M."/>
            <person name="Minx P."/>
            <person name="Mollenhauer M.U."/>
            <person name="Montooth K."/>
            <person name="Mount S.M."/>
            <person name="Mu X."/>
            <person name="Myers E."/>
            <person name="Negre B."/>
            <person name="Newfeld S."/>
            <person name="Nielsen R."/>
            <person name="Noor M.A."/>
            <person name="O'Grady P."/>
            <person name="Pachter L."/>
            <person name="Papaceit M."/>
            <person name="Parisi M.J."/>
            <person name="Parisi M."/>
            <person name="Parts L."/>
            <person name="Pedersen J.S."/>
            <person name="Pesole G."/>
            <person name="Phillippy A.M."/>
            <person name="Ponting C.P."/>
            <person name="Pop M."/>
            <person name="Porcelli D."/>
            <person name="Powell J.R."/>
            <person name="Prohaska S."/>
            <person name="Pruitt K."/>
            <person name="Puig M."/>
            <person name="Quesneville H."/>
            <person name="Ram K.R."/>
            <person name="Rand D."/>
            <person name="Rasmussen M.D."/>
            <person name="Reed L.K."/>
            <person name="Reenan R."/>
            <person name="Reily A."/>
            <person name="Remington K.A."/>
            <person name="Rieger T.T."/>
            <person name="Ritchie M.G."/>
            <person name="Robin C."/>
            <person name="Rogers Y.H."/>
            <person name="Rohde C."/>
            <person name="Rozas J."/>
            <person name="Rubenfield M.J."/>
            <person name="Ruiz A."/>
            <person name="Russo S."/>
            <person name="Salzberg S.L."/>
            <person name="Sanchez-Gracia A."/>
            <person name="Saranga D.J."/>
            <person name="Sato H."/>
            <person name="Schaeffer S.W."/>
            <person name="Schatz M.C."/>
            <person name="Schlenke T."/>
            <person name="Schwartz R."/>
            <person name="Segarra C."/>
            <person name="Singh R.S."/>
            <person name="Sirot L."/>
            <person name="Sirota M."/>
            <person name="Sisneros N.B."/>
            <person name="Smith C.D."/>
            <person name="Smith T.F."/>
            <person name="Spieth J."/>
            <person name="Stage D.E."/>
            <person name="Stark A."/>
            <person name="Stephan W."/>
            <person name="Strausberg R.L."/>
            <person name="Strempel S."/>
            <person name="Sturgill D."/>
            <person name="Sutton G."/>
            <person name="Sutton G.G."/>
            <person name="Tao W."/>
            <person name="Teichmann S."/>
            <person name="Tobari Y.N."/>
            <person name="Tomimura Y."/>
            <person name="Tsolas J.M."/>
            <person name="Valente V.L."/>
            <person name="Venter E."/>
            <person name="Venter J.C."/>
            <person name="Vicario S."/>
            <person name="Vieira F.G."/>
            <person name="Vilella A.J."/>
            <person name="Villasante A."/>
            <person name="Walenz B."/>
            <person name="Wang J."/>
            <person name="Wasserman M."/>
            <person name="Watts T."/>
            <person name="Wilson D."/>
            <person name="Wilson R.K."/>
            <person name="Wing R.A."/>
            <person name="Wolfner M.F."/>
            <person name="Wong A."/>
            <person name="Wong G.K."/>
            <person name="Wu C.I."/>
            <person name="Wu G."/>
            <person name="Yamamoto D."/>
            <person name="Yang H.P."/>
            <person name="Yang S.P."/>
            <person name="Yorke J.A."/>
            <person name="Yoshida K."/>
            <person name="Zdobnov E."/>
            <person name="Zhang P."/>
            <person name="Zhang Y."/>
            <person name="Zimin A.V."/>
            <person name="Baldwin J."/>
            <person name="Abdouelleil A."/>
            <person name="Abdulkadir J."/>
            <person name="Abebe A."/>
            <person name="Abera B."/>
            <person name="Abreu J."/>
            <person name="Acer S.C."/>
            <person name="Aftuck L."/>
            <person name="Alexander A."/>
            <person name="An P."/>
            <person name="Anderson E."/>
            <person name="Anderson S."/>
            <person name="Arachi H."/>
            <person name="Azer M."/>
            <person name="Bachantsang P."/>
            <person name="Barry A."/>
            <person name="Bayul T."/>
            <person name="Berlin A."/>
            <person name="Bessette D."/>
            <person name="Bloom T."/>
            <person name="Blye J."/>
            <person name="Boguslavskiy L."/>
            <person name="Bonnet C."/>
            <person name="Boukhgalter B."/>
            <person name="Bourzgui I."/>
            <person name="Brown A."/>
            <person name="Cahill P."/>
            <person name="Channer S."/>
            <person name="Cheshatsang Y."/>
            <person name="Chuda L."/>
            <person name="Citroen M."/>
            <person name="Collymore A."/>
            <person name="Cooke P."/>
            <person name="Costello M."/>
            <person name="D'Aco K."/>
            <person name="Daza R."/>
            <person name="De Haan G."/>
            <person name="DeGray S."/>
            <person name="DeMaso C."/>
            <person name="Dhargay N."/>
            <person name="Dooley K."/>
            <person name="Dooley E."/>
            <person name="Doricent M."/>
            <person name="Dorje P."/>
            <person name="Dorjee K."/>
            <person name="Dupes A."/>
            <person name="Elong R."/>
            <person name="Falk J."/>
            <person name="Farina A."/>
            <person name="Faro S."/>
            <person name="Ferguson D."/>
            <person name="Fisher S."/>
            <person name="Foley C.D."/>
            <person name="Franke A."/>
            <person name="Friedrich D."/>
            <person name="Gadbois L."/>
            <person name="Gearin G."/>
            <person name="Gearin C.R."/>
            <person name="Giannoukos G."/>
            <person name="Goode T."/>
            <person name="Graham J."/>
            <person name="Grandbois E."/>
            <person name="Grewal S."/>
            <person name="Gyaltsen K."/>
            <person name="Hafez N."/>
            <person name="Hagos B."/>
            <person name="Hall J."/>
            <person name="Henson C."/>
            <person name="Hollinger A."/>
            <person name="Honan T."/>
            <person name="Huard M.D."/>
            <person name="Hughes L."/>
            <person name="Hurhula B."/>
            <person name="Husby M.E."/>
            <person name="Kamat A."/>
            <person name="Kanga B."/>
            <person name="Kashin S."/>
            <person name="Khazanovich D."/>
            <person name="Kisner P."/>
            <person name="Lance K."/>
            <person name="Lara M."/>
            <person name="Lee W."/>
            <person name="Lennon N."/>
            <person name="Letendre F."/>
            <person name="LeVine R."/>
            <person name="Lipovsky A."/>
            <person name="Liu X."/>
            <person name="Liu J."/>
            <person name="Liu S."/>
            <person name="Lokyitsang T."/>
            <person name="Lokyitsang Y."/>
            <person name="Lubonja R."/>
            <person name="Lui A."/>
            <person name="MacDonald P."/>
            <person name="Magnisalis V."/>
            <person name="Maru K."/>
            <person name="Matthews C."/>
            <person name="McCusker W."/>
            <person name="McDonough S."/>
            <person name="Mehta T."/>
            <person name="Meldrim J."/>
            <person name="Meneus L."/>
            <person name="Mihai O."/>
            <person name="Mihalev A."/>
            <person name="Mihova T."/>
            <person name="Mittelman R."/>
            <person name="Mlenga V."/>
            <person name="Montmayeur A."/>
            <person name="Mulrain L."/>
            <person name="Navidi A."/>
            <person name="Naylor J."/>
            <person name="Negash T."/>
            <person name="Nguyen T."/>
            <person name="Nguyen N."/>
            <person name="Nicol R."/>
            <person name="Norbu C."/>
            <person name="Norbu N."/>
            <person name="Novod N."/>
            <person name="O'Neill B."/>
            <person name="Osman S."/>
            <person name="Markiewicz E."/>
            <person name="Oyono O.L."/>
            <person name="Patti C."/>
            <person name="Phunkhang P."/>
            <person name="Pierre F."/>
            <person name="Priest M."/>
            <person name="Raghuraman S."/>
            <person name="Rege F."/>
            <person name="Reyes R."/>
            <person name="Rise C."/>
            <person name="Rogov P."/>
            <person name="Ross K."/>
            <person name="Ryan E."/>
            <person name="Settipalli S."/>
            <person name="Shea T."/>
            <person name="Sherpa N."/>
            <person name="Shi L."/>
            <person name="Shih D."/>
            <person name="Sparrow T."/>
            <person name="Spaulding J."/>
            <person name="Stalker J."/>
            <person name="Stange-Thomann N."/>
            <person name="Stavropoulos S."/>
            <person name="Stone C."/>
            <person name="Strader C."/>
            <person name="Tesfaye S."/>
            <person name="Thomson T."/>
            <person name="Thoulutsang Y."/>
            <person name="Thoulutsang D."/>
            <person name="Topham K."/>
            <person name="Topping I."/>
            <person name="Tsamla T."/>
            <person name="Vassiliev H."/>
            <person name="Vo A."/>
            <person name="Wangchuk T."/>
            <person name="Wangdi T."/>
            <person name="Weiand M."/>
            <person name="Wilkinson J."/>
            <person name="Wilson A."/>
            <person name="Yadav S."/>
            <person name="Young G."/>
            <person name="Yu Q."/>
            <person name="Zembek L."/>
            <person name="Zhong D."/>
            <person name="Zimmer A."/>
            <person name="Zwirko Z."/>
            <person name="Jaffe D.B."/>
            <person name="Alvarez P."/>
            <person name="Brockman W."/>
            <person name="Butler J."/>
            <person name="Chin C."/>
            <person name="Gnerre S."/>
            <person name="Grabherr M."/>
            <person name="Kleber M."/>
            <person name="Mauceli E."/>
            <person name="MacCallum I."/>
        </authorList>
    </citation>
    <scope>NUCLEOTIDE SEQUENCE [LARGE SCALE GENOMIC DNA]</scope>
    <source>
        <strain evidence="4">Rob3c / Tucson 14021-0248.25</strain>
    </source>
</reference>
<keyword evidence="2" id="KW-0732">Signal</keyword>
<keyword evidence="4" id="KW-1185">Reference proteome</keyword>
<feature type="region of interest" description="Disordered" evidence="1">
    <location>
        <begin position="50"/>
        <end position="72"/>
    </location>
</feature>
<evidence type="ECO:0000313" key="3">
    <source>
        <dbReference type="EMBL" id="EDW50502.1"/>
    </source>
</evidence>
<dbReference type="AlphaFoldDB" id="B4HU81"/>
<dbReference type="EMBL" id="CH480817">
    <property type="protein sequence ID" value="EDW50502.1"/>
    <property type="molecule type" value="Genomic_DNA"/>
</dbReference>
<feature type="chain" id="PRO_5002805943" evidence="2">
    <location>
        <begin position="30"/>
        <end position="72"/>
    </location>
</feature>
<proteinExistence type="predicted"/>
<protein>
    <submittedName>
        <fullName evidence="3">GM14668</fullName>
    </submittedName>
</protein>
<gene>
    <name evidence="3" type="primary">Dsec\GM14668</name>
    <name evidence="3" type="ORF">Dsec_GM14668</name>
</gene>
<dbReference type="Proteomes" id="UP000001292">
    <property type="component" value="Unassembled WGS sequence"/>
</dbReference>